<dbReference type="EMBL" id="CAICTM010000217">
    <property type="protein sequence ID" value="CAB9505074.1"/>
    <property type="molecule type" value="Genomic_DNA"/>
</dbReference>
<keyword evidence="3" id="KW-1185">Reference proteome</keyword>
<protein>
    <submittedName>
        <fullName evidence="2">Uncharacterized protein</fullName>
    </submittedName>
</protein>
<evidence type="ECO:0000256" key="1">
    <source>
        <dbReference type="SAM" id="SignalP"/>
    </source>
</evidence>
<sequence>MKFLSLLVAALTASCSHAFVGFQAPPLSSSSVAMMRWHQRPAFVFSSNNNNKIVLKLSSSDFQSDFASAMPEAPKLTMREYLEQAADKCISNVQGSLGEGVEGVPELDALRALRQDDASPTEEELSIGIYELMIERGMTYDEDPDNGVLTPTDFDIQANLDVPEVKEEFLYLYKYGMNLVTKGFVDVEKLAEVVKKRLIARTGKTPEEFDAWLGF</sequence>
<accession>A0A9N8DM47</accession>
<evidence type="ECO:0000313" key="2">
    <source>
        <dbReference type="EMBL" id="CAB9505074.1"/>
    </source>
</evidence>
<evidence type="ECO:0000313" key="3">
    <source>
        <dbReference type="Proteomes" id="UP001153069"/>
    </source>
</evidence>
<feature type="signal peptide" evidence="1">
    <location>
        <begin position="1"/>
        <end position="18"/>
    </location>
</feature>
<gene>
    <name evidence="2" type="ORF">SEMRO_218_G089990.1</name>
</gene>
<name>A0A9N8DM47_9STRA</name>
<proteinExistence type="predicted"/>
<dbReference type="AlphaFoldDB" id="A0A9N8DM47"/>
<reference evidence="2" key="1">
    <citation type="submission" date="2020-06" db="EMBL/GenBank/DDBJ databases">
        <authorList>
            <consortium name="Plant Systems Biology data submission"/>
        </authorList>
    </citation>
    <scope>NUCLEOTIDE SEQUENCE</scope>
    <source>
        <strain evidence="2">D6</strain>
    </source>
</reference>
<dbReference type="OrthoDB" id="39596at2759"/>
<feature type="chain" id="PRO_5040257664" evidence="1">
    <location>
        <begin position="19"/>
        <end position="215"/>
    </location>
</feature>
<dbReference type="Proteomes" id="UP001153069">
    <property type="component" value="Unassembled WGS sequence"/>
</dbReference>
<dbReference type="PROSITE" id="PS51257">
    <property type="entry name" value="PROKAR_LIPOPROTEIN"/>
    <property type="match status" value="1"/>
</dbReference>
<comment type="caution">
    <text evidence="2">The sequence shown here is derived from an EMBL/GenBank/DDBJ whole genome shotgun (WGS) entry which is preliminary data.</text>
</comment>
<organism evidence="2 3">
    <name type="scientific">Seminavis robusta</name>
    <dbReference type="NCBI Taxonomy" id="568900"/>
    <lineage>
        <taxon>Eukaryota</taxon>
        <taxon>Sar</taxon>
        <taxon>Stramenopiles</taxon>
        <taxon>Ochrophyta</taxon>
        <taxon>Bacillariophyta</taxon>
        <taxon>Bacillariophyceae</taxon>
        <taxon>Bacillariophycidae</taxon>
        <taxon>Naviculales</taxon>
        <taxon>Naviculaceae</taxon>
        <taxon>Seminavis</taxon>
    </lineage>
</organism>
<keyword evidence="1" id="KW-0732">Signal</keyword>